<organism evidence="3 4">
    <name type="scientific">Ferrithrix thermotolerans DSM 19514</name>
    <dbReference type="NCBI Taxonomy" id="1121881"/>
    <lineage>
        <taxon>Bacteria</taxon>
        <taxon>Bacillati</taxon>
        <taxon>Actinomycetota</taxon>
        <taxon>Acidimicrobiia</taxon>
        <taxon>Acidimicrobiales</taxon>
        <taxon>Acidimicrobiaceae</taxon>
        <taxon>Ferrithrix</taxon>
    </lineage>
</organism>
<dbReference type="OrthoDB" id="254800at2"/>
<accession>A0A1M4S6V4</accession>
<feature type="transmembrane region" description="Helical" evidence="1">
    <location>
        <begin position="21"/>
        <end position="41"/>
    </location>
</feature>
<evidence type="ECO:0000313" key="4">
    <source>
        <dbReference type="Proteomes" id="UP000184295"/>
    </source>
</evidence>
<keyword evidence="1" id="KW-0472">Membrane</keyword>
<evidence type="ECO:0000256" key="1">
    <source>
        <dbReference type="SAM" id="Phobius"/>
    </source>
</evidence>
<dbReference type="AlphaFoldDB" id="A0A1M4S6V4"/>
<reference evidence="4" key="1">
    <citation type="submission" date="2016-11" db="EMBL/GenBank/DDBJ databases">
        <authorList>
            <person name="Varghese N."/>
            <person name="Submissions S."/>
        </authorList>
    </citation>
    <scope>NUCLEOTIDE SEQUENCE [LARGE SCALE GENOMIC DNA]</scope>
    <source>
        <strain evidence="4">DSM 19514</strain>
    </source>
</reference>
<feature type="transmembrane region" description="Helical" evidence="1">
    <location>
        <begin position="61"/>
        <end position="79"/>
    </location>
</feature>
<keyword evidence="4" id="KW-1185">Reference proteome</keyword>
<dbReference type="InterPro" id="IPR003675">
    <property type="entry name" value="Rce1/LyrA-like_dom"/>
</dbReference>
<feature type="transmembrane region" description="Helical" evidence="1">
    <location>
        <begin position="186"/>
        <end position="202"/>
    </location>
</feature>
<protein>
    <recommendedName>
        <fullName evidence="2">CAAX prenyl protease 2/Lysostaphin resistance protein A-like domain-containing protein</fullName>
    </recommendedName>
</protein>
<proteinExistence type="predicted"/>
<dbReference type="STRING" id="1121881.SAMN02745225_00134"/>
<keyword evidence="1" id="KW-1133">Transmembrane helix</keyword>
<dbReference type="Proteomes" id="UP000184295">
    <property type="component" value="Unassembled WGS sequence"/>
</dbReference>
<gene>
    <name evidence="3" type="ORF">SAMN02745225_00134</name>
</gene>
<dbReference type="GO" id="GO:0004175">
    <property type="term" value="F:endopeptidase activity"/>
    <property type="evidence" value="ECO:0007669"/>
    <property type="project" value="UniProtKB-ARBA"/>
</dbReference>
<dbReference type="GO" id="GO:0080120">
    <property type="term" value="P:CAAX-box protein maturation"/>
    <property type="evidence" value="ECO:0007669"/>
    <property type="project" value="UniProtKB-ARBA"/>
</dbReference>
<feature type="transmembrane region" description="Helical" evidence="1">
    <location>
        <begin position="147"/>
        <end position="165"/>
    </location>
</feature>
<evidence type="ECO:0000259" key="2">
    <source>
        <dbReference type="Pfam" id="PF02517"/>
    </source>
</evidence>
<sequence length="249" mass="27059">MKEPNLSYTPRGKSFPFWLPLISLPLALLVASISAGVVAALQNQNTAHLKINAPLLAVDEIGLWVVFMVALFIGVKRYGTGSFVRDYGLSLRLWPDLPVGLVVGALCQLVVLPALYYPFEAGNPSFAKALSQPAKTLVGSGRSGGEALVFLVIVIGAPIMEELFFRGLTLRSLESLFLRVGSRARGVLVVLITGAFFAVAHFEPLQFLGLWVVGMVLSFMAYRTRRLGMSISAHMSFNLVAFVALTNFR</sequence>
<dbReference type="PANTHER" id="PTHR36435:SF1">
    <property type="entry name" value="CAAX AMINO TERMINAL PROTEASE FAMILY PROTEIN"/>
    <property type="match status" value="1"/>
</dbReference>
<dbReference type="PANTHER" id="PTHR36435">
    <property type="entry name" value="SLR1288 PROTEIN"/>
    <property type="match status" value="1"/>
</dbReference>
<feature type="domain" description="CAAX prenyl protease 2/Lysostaphin resistance protein A-like" evidence="2">
    <location>
        <begin position="147"/>
        <end position="240"/>
    </location>
</feature>
<dbReference type="InterPro" id="IPR052710">
    <property type="entry name" value="CAAX_protease"/>
</dbReference>
<dbReference type="EMBL" id="FQUL01000001">
    <property type="protein sequence ID" value="SHE27939.1"/>
    <property type="molecule type" value="Genomic_DNA"/>
</dbReference>
<keyword evidence="1" id="KW-0812">Transmembrane</keyword>
<feature type="transmembrane region" description="Helical" evidence="1">
    <location>
        <begin position="208"/>
        <end position="224"/>
    </location>
</feature>
<dbReference type="Pfam" id="PF02517">
    <property type="entry name" value="Rce1-like"/>
    <property type="match status" value="1"/>
</dbReference>
<name>A0A1M4S6V4_9ACTN</name>
<dbReference type="RefSeq" id="WP_072787726.1">
    <property type="nucleotide sequence ID" value="NZ_FQUL01000001.1"/>
</dbReference>
<feature type="transmembrane region" description="Helical" evidence="1">
    <location>
        <begin position="99"/>
        <end position="119"/>
    </location>
</feature>
<evidence type="ECO:0000313" key="3">
    <source>
        <dbReference type="EMBL" id="SHE27939.1"/>
    </source>
</evidence>